<evidence type="ECO:0000313" key="3">
    <source>
        <dbReference type="EnsemblMetazoa" id="ISCW005100-PA"/>
    </source>
</evidence>
<dbReference type="HOGENOM" id="CLU_1706216_0_0_1"/>
<feature type="compositionally biased region" description="Basic residues" evidence="1">
    <location>
        <begin position="140"/>
        <end position="154"/>
    </location>
</feature>
<dbReference type="EMBL" id="DS731299">
    <property type="protein sequence ID" value="EEC07003.1"/>
    <property type="molecule type" value="Genomic_DNA"/>
</dbReference>
<feature type="region of interest" description="Disordered" evidence="1">
    <location>
        <begin position="124"/>
        <end position="154"/>
    </location>
</feature>
<reference evidence="3" key="2">
    <citation type="submission" date="2020-05" db="UniProtKB">
        <authorList>
            <consortium name="EnsemblMetazoa"/>
        </authorList>
    </citation>
    <scope>IDENTIFICATION</scope>
    <source>
        <strain evidence="3">wikel</strain>
    </source>
</reference>
<dbReference type="VEuPathDB" id="VectorBase:ISCW005100"/>
<dbReference type="EnsemblMetazoa" id="ISCW005100-RA">
    <property type="protein sequence ID" value="ISCW005100-PA"/>
    <property type="gene ID" value="ISCW005100"/>
</dbReference>
<keyword evidence="4" id="KW-1185">Reference proteome</keyword>
<keyword evidence="5" id="KW-1267">Proteomics identification</keyword>
<dbReference type="EMBL" id="ABJB010651695">
    <property type="status" value="NOT_ANNOTATED_CDS"/>
    <property type="molecule type" value="Genomic_DNA"/>
</dbReference>
<organism>
    <name type="scientific">Ixodes scapularis</name>
    <name type="common">Black-legged tick</name>
    <name type="synonym">Deer tick</name>
    <dbReference type="NCBI Taxonomy" id="6945"/>
    <lineage>
        <taxon>Eukaryota</taxon>
        <taxon>Metazoa</taxon>
        <taxon>Ecdysozoa</taxon>
        <taxon>Arthropoda</taxon>
        <taxon>Chelicerata</taxon>
        <taxon>Arachnida</taxon>
        <taxon>Acari</taxon>
        <taxon>Parasitiformes</taxon>
        <taxon>Ixodida</taxon>
        <taxon>Ixodoidea</taxon>
        <taxon>Ixodidae</taxon>
        <taxon>Ixodinae</taxon>
        <taxon>Ixodes</taxon>
    </lineage>
</organism>
<sequence>MSLGQLAPQRVDMNRQLAELGEVLQAKEDLAARMHANGEHLEVEMKQTRVRLMRQLKEESERHRRAQGERDREVRALRLREQQRAVQAARQERQSGLKMTVLRRRMEEALAAKSRLEAALQKRQVAAGKTSTPGDMAARVKPRCTRCAKHSKSR</sequence>
<evidence type="ECO:0007829" key="5">
    <source>
        <dbReference type="PeptideAtlas" id="B7PK81"/>
    </source>
</evidence>
<evidence type="ECO:0000256" key="1">
    <source>
        <dbReference type="SAM" id="MobiDB-lite"/>
    </source>
</evidence>
<dbReference type="Proteomes" id="UP000001555">
    <property type="component" value="Unassembled WGS sequence"/>
</dbReference>
<dbReference type="VEuPathDB" id="VectorBase:ISCP_017929"/>
<dbReference type="OrthoDB" id="3176171at2759"/>
<dbReference type="PaxDb" id="6945-B7PK81"/>
<dbReference type="EMBL" id="ABJB010955896">
    <property type="status" value="NOT_ANNOTATED_CDS"/>
    <property type="molecule type" value="Genomic_DNA"/>
</dbReference>
<evidence type="ECO:0000313" key="2">
    <source>
        <dbReference type="EMBL" id="EEC07003.1"/>
    </source>
</evidence>
<evidence type="ECO:0000313" key="4">
    <source>
        <dbReference type="Proteomes" id="UP000001555"/>
    </source>
</evidence>
<gene>
    <name evidence="2" type="ORF">IscW_ISCW005100</name>
</gene>
<name>B7PK81_IXOSC</name>
<accession>B7PK81</accession>
<dbReference type="InParanoid" id="B7PK81"/>
<protein>
    <submittedName>
        <fullName evidence="2 3">Uncharacterized protein</fullName>
    </submittedName>
</protein>
<dbReference type="VEuPathDB" id="VectorBase:ISCI005100"/>
<dbReference type="STRING" id="6945.B7PK81"/>
<dbReference type="AlphaFoldDB" id="B7PK81"/>
<dbReference type="EMBL" id="ABJB010999689">
    <property type="status" value="NOT_ANNOTATED_CDS"/>
    <property type="molecule type" value="Genomic_DNA"/>
</dbReference>
<reference evidence="2 4" key="1">
    <citation type="submission" date="2008-03" db="EMBL/GenBank/DDBJ databases">
        <title>Annotation of Ixodes scapularis.</title>
        <authorList>
            <consortium name="Ixodes scapularis Genome Project Consortium"/>
            <person name="Caler E."/>
            <person name="Hannick L.I."/>
            <person name="Bidwell S."/>
            <person name="Joardar V."/>
            <person name="Thiagarajan M."/>
            <person name="Amedeo P."/>
            <person name="Galinsky K.J."/>
            <person name="Schobel S."/>
            <person name="Inman J."/>
            <person name="Hostetler J."/>
            <person name="Miller J."/>
            <person name="Hammond M."/>
            <person name="Megy K."/>
            <person name="Lawson D."/>
            <person name="Kodira C."/>
            <person name="Sutton G."/>
            <person name="Meyer J."/>
            <person name="Hill C.A."/>
            <person name="Birren B."/>
            <person name="Nene V."/>
            <person name="Collins F."/>
            <person name="Alarcon-Chaidez F."/>
            <person name="Wikel S."/>
            <person name="Strausberg R."/>
        </authorList>
    </citation>
    <scope>NUCLEOTIDE SEQUENCE [LARGE SCALE GENOMIC DNA]</scope>
    <source>
        <strain evidence="4">Wikel</strain>
        <strain evidence="2">Wikel colony</strain>
    </source>
</reference>
<proteinExistence type="evidence at protein level"/>